<dbReference type="PANTHER" id="PTHR39328">
    <property type="entry name" value="BLL2871 PROTEIN"/>
    <property type="match status" value="1"/>
</dbReference>
<organism evidence="1 2">
    <name type="scientific">Niastella caeni</name>
    <dbReference type="NCBI Taxonomy" id="2569763"/>
    <lineage>
        <taxon>Bacteria</taxon>
        <taxon>Pseudomonadati</taxon>
        <taxon>Bacteroidota</taxon>
        <taxon>Chitinophagia</taxon>
        <taxon>Chitinophagales</taxon>
        <taxon>Chitinophagaceae</taxon>
        <taxon>Niastella</taxon>
    </lineage>
</organism>
<dbReference type="RefSeq" id="WP_136578157.1">
    <property type="nucleotide sequence ID" value="NZ_STFF01000004.1"/>
</dbReference>
<reference evidence="1 2" key="1">
    <citation type="submission" date="2019-04" db="EMBL/GenBank/DDBJ databases">
        <title>Niastella caeni sp. nov., isolated from activated sludge.</title>
        <authorList>
            <person name="Sheng M."/>
        </authorList>
    </citation>
    <scope>NUCLEOTIDE SEQUENCE [LARGE SCALE GENOMIC DNA]</scope>
    <source>
        <strain evidence="1 2">HX-2-15</strain>
    </source>
</reference>
<dbReference type="PANTHER" id="PTHR39328:SF1">
    <property type="entry name" value="BLL2871 PROTEIN"/>
    <property type="match status" value="1"/>
</dbReference>
<dbReference type="Gene3D" id="3.60.20.10">
    <property type="entry name" value="Glutamine Phosphoribosylpyrophosphate, subunit 1, domain 1"/>
    <property type="match status" value="1"/>
</dbReference>
<proteinExistence type="predicted"/>
<evidence type="ECO:0000313" key="2">
    <source>
        <dbReference type="Proteomes" id="UP000306918"/>
    </source>
</evidence>
<dbReference type="OrthoDB" id="9790012at2"/>
<evidence type="ECO:0000313" key="1">
    <source>
        <dbReference type="EMBL" id="THU38201.1"/>
    </source>
</evidence>
<comment type="caution">
    <text evidence="1">The sequence shown here is derived from an EMBL/GenBank/DDBJ whole genome shotgun (WGS) entry which is preliminary data.</text>
</comment>
<keyword evidence="2" id="KW-1185">Reference proteome</keyword>
<dbReference type="InterPro" id="IPR010430">
    <property type="entry name" value="DUF1028"/>
</dbReference>
<dbReference type="InterPro" id="IPR029055">
    <property type="entry name" value="Ntn_hydrolases_N"/>
</dbReference>
<dbReference type="EMBL" id="STFF01000004">
    <property type="protein sequence ID" value="THU38201.1"/>
    <property type="molecule type" value="Genomic_DNA"/>
</dbReference>
<gene>
    <name evidence="1" type="ORF">FAM09_16095</name>
</gene>
<protein>
    <submittedName>
        <fullName evidence="1">DUF1028 domain-containing protein</fullName>
    </submittedName>
</protein>
<dbReference type="AlphaFoldDB" id="A0A4S8HT59"/>
<accession>A0A4S8HT59</accession>
<dbReference type="SUPFAM" id="SSF56235">
    <property type="entry name" value="N-terminal nucleophile aminohydrolases (Ntn hydrolases)"/>
    <property type="match status" value="1"/>
</dbReference>
<name>A0A4S8HT59_9BACT</name>
<sequence>MKKYILFIIFYFCYASSHATWSIIVIDPLTKEIGIAGASCTYNCYGIGKIIPGMGAVIVQAMSNNQAREKGVAMILAEVEPEQIIMAMRAPAFDPERQQYAIVTIKYIDRPVTYSGDSIKHNKGAITASGISVQGNTLANEQELQIIFEAVLKGQKDSLPIADILMNALEAGSLAGGDKRCGEQRATSAFIMVSKPGSRKSYVNLNIFGQAKGGQNAVTMLRKKFEKWKRKHP</sequence>
<dbReference type="Proteomes" id="UP000306918">
    <property type="component" value="Unassembled WGS sequence"/>
</dbReference>
<dbReference type="Pfam" id="PF06267">
    <property type="entry name" value="DUF1028"/>
    <property type="match status" value="1"/>
</dbReference>